<name>A0ABU9DRT2_9BACL</name>
<keyword evidence="3 4" id="KW-0732">Signal</keyword>
<evidence type="ECO:0000256" key="2">
    <source>
        <dbReference type="ARBA" id="ARBA00022448"/>
    </source>
</evidence>
<feature type="chain" id="PRO_5047103311" evidence="4">
    <location>
        <begin position="24"/>
        <end position="552"/>
    </location>
</feature>
<dbReference type="RefSeq" id="WP_341418722.1">
    <property type="nucleotide sequence ID" value="NZ_JBBPCC010000022.1"/>
</dbReference>
<dbReference type="Gene3D" id="3.10.105.10">
    <property type="entry name" value="Dipeptide-binding Protein, Domain 3"/>
    <property type="match status" value="1"/>
</dbReference>
<dbReference type="PANTHER" id="PTHR30290">
    <property type="entry name" value="PERIPLASMIC BINDING COMPONENT OF ABC TRANSPORTER"/>
    <property type="match status" value="1"/>
</dbReference>
<evidence type="ECO:0000259" key="5">
    <source>
        <dbReference type="Pfam" id="PF00496"/>
    </source>
</evidence>
<organism evidence="6 7">
    <name type="scientific">Paenibacillus filicis</name>
    <dbReference type="NCBI Taxonomy" id="669464"/>
    <lineage>
        <taxon>Bacteria</taxon>
        <taxon>Bacillati</taxon>
        <taxon>Bacillota</taxon>
        <taxon>Bacilli</taxon>
        <taxon>Bacillales</taxon>
        <taxon>Paenibacillaceae</taxon>
        <taxon>Paenibacillus</taxon>
    </lineage>
</organism>
<dbReference type="InterPro" id="IPR039424">
    <property type="entry name" value="SBP_5"/>
</dbReference>
<dbReference type="EMBL" id="JBBPCC010000022">
    <property type="protein sequence ID" value="MEK8131588.1"/>
    <property type="molecule type" value="Genomic_DNA"/>
</dbReference>
<comment type="caution">
    <text evidence="6">The sequence shown here is derived from an EMBL/GenBank/DDBJ whole genome shotgun (WGS) entry which is preliminary data.</text>
</comment>
<evidence type="ECO:0000313" key="6">
    <source>
        <dbReference type="EMBL" id="MEK8131588.1"/>
    </source>
</evidence>
<keyword evidence="7" id="KW-1185">Reference proteome</keyword>
<dbReference type="PIRSF" id="PIRSF002741">
    <property type="entry name" value="MppA"/>
    <property type="match status" value="1"/>
</dbReference>
<dbReference type="Gene3D" id="3.40.190.10">
    <property type="entry name" value="Periplasmic binding protein-like II"/>
    <property type="match status" value="1"/>
</dbReference>
<feature type="domain" description="Solute-binding protein family 5" evidence="5">
    <location>
        <begin position="97"/>
        <end position="456"/>
    </location>
</feature>
<gene>
    <name evidence="6" type="ORF">WMW72_27145</name>
</gene>
<dbReference type="InterPro" id="IPR000914">
    <property type="entry name" value="SBP_5_dom"/>
</dbReference>
<dbReference type="PROSITE" id="PS51257">
    <property type="entry name" value="PROKAR_LIPOPROTEIN"/>
    <property type="match status" value="1"/>
</dbReference>
<dbReference type="Gene3D" id="3.90.76.10">
    <property type="entry name" value="Dipeptide-binding Protein, Domain 1"/>
    <property type="match status" value="1"/>
</dbReference>
<dbReference type="InterPro" id="IPR030678">
    <property type="entry name" value="Peptide/Ni-bd"/>
</dbReference>
<dbReference type="Proteomes" id="UP001469365">
    <property type="component" value="Unassembled WGS sequence"/>
</dbReference>
<dbReference type="PANTHER" id="PTHR30290:SF9">
    <property type="entry name" value="OLIGOPEPTIDE-BINDING PROTEIN APPA"/>
    <property type="match status" value="1"/>
</dbReference>
<evidence type="ECO:0000256" key="4">
    <source>
        <dbReference type="SAM" id="SignalP"/>
    </source>
</evidence>
<evidence type="ECO:0000256" key="1">
    <source>
        <dbReference type="ARBA" id="ARBA00005695"/>
    </source>
</evidence>
<dbReference type="SUPFAM" id="SSF53850">
    <property type="entry name" value="Periplasmic binding protein-like II"/>
    <property type="match status" value="1"/>
</dbReference>
<comment type="similarity">
    <text evidence="1">Belongs to the bacterial solute-binding protein 5 family.</text>
</comment>
<feature type="signal peptide" evidence="4">
    <location>
        <begin position="1"/>
        <end position="23"/>
    </location>
</feature>
<sequence length="552" mass="60749">MNKLIISPLGRCMLLSVALTTMLAGCSSDKGNTSTNDTKSGVVNAIDAQRAQGGNLTYALASSPDTLDPVASGYAVSHRVLRNIFDSLVFQKEDGTFQPWLATSWTVSHDGKSYTFKLRQDVKFHDGTPFNAEAVKANFDHLGKTSGLGQARPLLGPLESAEVVDEFTIKVNLSKKFEPFLSGLSSAFFGISSPKALGQPGEQLGKNPVGSGPFKFVKWEENSEIVLERSPSYNSAPPIAENQGASYLDKLTFKIVPEEATRIGSVQSGQILAAETVPPQNIAAFKSQAKFKIQQAITNGTPFSLYLNTHNEPWNDRRARQAIQLTIDPEIIVNTLYLGTYSRAWSALTPGLLGYNESLENKIKPDLIKANSLLDELGWKKNSNGIREKDGKKLTLNYLEPSASREKRKDIAVIVQQQLKEIGVAVELNMTTNASELLKKREFDIAGISQVKADPDILANLFRSDRLHAQGGNNYSGLNDPNIDKLLDEGAVESDPKRRKDIYRQIQQYLSDQAIMFPIYVYPYTVVQSSSVQGLKFDLLGYPLFYDVSISP</sequence>
<dbReference type="Pfam" id="PF00496">
    <property type="entry name" value="SBP_bac_5"/>
    <property type="match status" value="1"/>
</dbReference>
<protein>
    <submittedName>
        <fullName evidence="6">ABC transporter substrate-binding protein</fullName>
    </submittedName>
</protein>
<accession>A0ABU9DRT2</accession>
<keyword evidence="2" id="KW-0813">Transport</keyword>
<evidence type="ECO:0000313" key="7">
    <source>
        <dbReference type="Proteomes" id="UP001469365"/>
    </source>
</evidence>
<proteinExistence type="inferred from homology"/>
<evidence type="ECO:0000256" key="3">
    <source>
        <dbReference type="ARBA" id="ARBA00022729"/>
    </source>
</evidence>
<reference evidence="6 7" key="1">
    <citation type="submission" date="2024-04" db="EMBL/GenBank/DDBJ databases">
        <title>draft genome sequnece of Paenibacillus filicis.</title>
        <authorList>
            <person name="Kim D.-U."/>
        </authorList>
    </citation>
    <scope>NUCLEOTIDE SEQUENCE [LARGE SCALE GENOMIC DNA]</scope>
    <source>
        <strain evidence="6 7">KACC14197</strain>
    </source>
</reference>
<dbReference type="CDD" id="cd08492">
    <property type="entry name" value="PBP2_NikA_DppA_OppA_like_15"/>
    <property type="match status" value="1"/>
</dbReference>